<dbReference type="Gene3D" id="2.115.10.20">
    <property type="entry name" value="Glycosyl hydrolase domain, family 43"/>
    <property type="match status" value="1"/>
</dbReference>
<protein>
    <recommendedName>
        <fullName evidence="3">Glycosyl hydrolase family 32 N-terminal domain-containing protein</fullName>
    </recommendedName>
</protein>
<dbReference type="HOGENOM" id="CLU_078427_0_0_6"/>
<proteinExistence type="predicted"/>
<reference evidence="1 2" key="1">
    <citation type="journal article" date="2011" name="J. Bacteriol.">
        <title>Complete genome sequence of a beneficial plant root-associated bacterium, Pseudomonas brassicacearum.</title>
        <authorList>
            <person name="Ortet P."/>
            <person name="Barakat M."/>
            <person name="Lalaouna D."/>
            <person name="Fochesato S."/>
            <person name="Barbe V."/>
            <person name="Vacherie B."/>
            <person name="Santaella C."/>
            <person name="Heulin T."/>
            <person name="Achouak W."/>
        </authorList>
    </citation>
    <scope>NUCLEOTIDE SEQUENCE [LARGE SCALE GENOMIC DNA]</scope>
    <source>
        <strain evidence="1 2">NFM421</strain>
    </source>
</reference>
<dbReference type="Proteomes" id="UP000006692">
    <property type="component" value="Chromosome"/>
</dbReference>
<dbReference type="GeneID" id="57258300"/>
<name>F2K974_PSEBN</name>
<dbReference type="AlphaFoldDB" id="F2K974"/>
<reference key="2">
    <citation type="submission" date="2011-03" db="EMBL/GenBank/DDBJ databases">
        <title>Complete Genome Sequence of a beneficial plant roots-associated bacterium Pseudomonas brassicacearum.</title>
        <authorList>
            <person name="Ortet P."/>
            <person name="Barakat M."/>
            <person name="Lalaouna D."/>
            <person name="Fochesato S."/>
            <person name="Barbe V."/>
            <person name="Santaella C."/>
            <person name="Heulin T."/>
            <person name="Achouak W."/>
        </authorList>
    </citation>
    <scope>NUCLEOTIDE SEQUENCE</scope>
    <source>
        <strain>NFM421</strain>
    </source>
</reference>
<dbReference type="EMBL" id="CP002585">
    <property type="protein sequence ID" value="AEA67779.1"/>
    <property type="molecule type" value="Genomic_DNA"/>
</dbReference>
<dbReference type="RefSeq" id="WP_003199288.1">
    <property type="nucleotide sequence ID" value="NC_015379.1"/>
</dbReference>
<gene>
    <name evidence="1" type="ORF">PSEBR_a1578</name>
</gene>
<dbReference type="STRING" id="994484.PSEBR_a1578"/>
<accession>F2K974</accession>
<evidence type="ECO:0000313" key="2">
    <source>
        <dbReference type="Proteomes" id="UP000006692"/>
    </source>
</evidence>
<evidence type="ECO:0000313" key="1">
    <source>
        <dbReference type="EMBL" id="AEA67779.1"/>
    </source>
</evidence>
<evidence type="ECO:0008006" key="3">
    <source>
        <dbReference type="Google" id="ProtNLM"/>
    </source>
</evidence>
<dbReference type="KEGG" id="pba:PSEBR_a1578"/>
<organism evidence="1 2">
    <name type="scientific">Pseudomonas brassicacearum (strain NFM421)</name>
    <dbReference type="NCBI Taxonomy" id="994484"/>
    <lineage>
        <taxon>Bacteria</taxon>
        <taxon>Pseudomonadati</taxon>
        <taxon>Pseudomonadota</taxon>
        <taxon>Gammaproteobacteria</taxon>
        <taxon>Pseudomonadales</taxon>
        <taxon>Pseudomonadaceae</taxon>
        <taxon>Pseudomonas</taxon>
    </lineage>
</organism>
<sequence length="307" mass="34720">MKYTWQKLGRLYTPENEKRHPKLLSHAANPLPVHLHNDVFRVFFSARDCDNRSSVGAVDIDIEQRIVIKEHPLPFLEHGPAGSFHADGVSIGNCYIANEVQYMLFMGWQSPDNQHWRGDVGRLIVNADTTLTLESDLPFMSTDEIDPISLSYPWVLKNGNNGYDMWYGSTKTWDSGNGEMIHVINSAHSHDGNNWHRNGLAIPFEVGVAQAFSRPTVAKNNLGGLEMWFSYRSGTGDTYRIGYATTDGGTQWRLALEEAGIDVSPDGWDSEMIEYPFVFDHKHNRYMLYNGNSYGKTGFGLAVLEKR</sequence>
<dbReference type="InterPro" id="IPR023296">
    <property type="entry name" value="Glyco_hydro_beta-prop_sf"/>
</dbReference>
<dbReference type="SUPFAM" id="SSF75005">
    <property type="entry name" value="Arabinanase/levansucrase/invertase"/>
    <property type="match status" value="1"/>
</dbReference>